<proteinExistence type="predicted"/>
<dbReference type="Gene3D" id="3.60.10.10">
    <property type="entry name" value="Endonuclease/exonuclease/phosphatase"/>
    <property type="match status" value="1"/>
</dbReference>
<dbReference type="AlphaFoldDB" id="A0A521C4L8"/>
<dbReference type="GO" id="GO:0004527">
    <property type="term" value="F:exonuclease activity"/>
    <property type="evidence" value="ECO:0007669"/>
    <property type="project" value="UniProtKB-KW"/>
</dbReference>
<dbReference type="InterPro" id="IPR036691">
    <property type="entry name" value="Endo/exonu/phosph_ase_sf"/>
</dbReference>
<dbReference type="Proteomes" id="UP000317593">
    <property type="component" value="Unassembled WGS sequence"/>
</dbReference>
<keyword evidence="3" id="KW-1185">Reference proteome</keyword>
<organism evidence="2 3">
    <name type="scientific">Fodinibius sediminis</name>
    <dbReference type="NCBI Taxonomy" id="1214077"/>
    <lineage>
        <taxon>Bacteria</taxon>
        <taxon>Pseudomonadati</taxon>
        <taxon>Balneolota</taxon>
        <taxon>Balneolia</taxon>
        <taxon>Balneolales</taxon>
        <taxon>Balneolaceae</taxon>
        <taxon>Fodinibius</taxon>
    </lineage>
</organism>
<dbReference type="SUPFAM" id="SSF56219">
    <property type="entry name" value="DNase I-like"/>
    <property type="match status" value="1"/>
</dbReference>
<reference evidence="2 3" key="1">
    <citation type="submission" date="2017-05" db="EMBL/GenBank/DDBJ databases">
        <authorList>
            <person name="Varghese N."/>
            <person name="Submissions S."/>
        </authorList>
    </citation>
    <scope>NUCLEOTIDE SEQUENCE [LARGE SCALE GENOMIC DNA]</scope>
    <source>
        <strain evidence="2 3">DSM 21194</strain>
    </source>
</reference>
<dbReference type="GO" id="GO:0016020">
    <property type="term" value="C:membrane"/>
    <property type="evidence" value="ECO:0007669"/>
    <property type="project" value="GOC"/>
</dbReference>
<keyword evidence="2" id="KW-0540">Nuclease</keyword>
<feature type="domain" description="Endonuclease/exonuclease/phosphatase" evidence="1">
    <location>
        <begin position="21"/>
        <end position="248"/>
    </location>
</feature>
<keyword evidence="2" id="KW-0378">Hydrolase</keyword>
<accession>A0A521C4L8</accession>
<dbReference type="Pfam" id="PF03372">
    <property type="entry name" value="Exo_endo_phos"/>
    <property type="match status" value="1"/>
</dbReference>
<dbReference type="EMBL" id="FXTH01000005">
    <property type="protein sequence ID" value="SMO54392.1"/>
    <property type="molecule type" value="Genomic_DNA"/>
</dbReference>
<protein>
    <submittedName>
        <fullName evidence="2">Metal-dependent hydrolase, endonuclease/exonuclease/phosphatase family</fullName>
    </submittedName>
</protein>
<evidence type="ECO:0000313" key="3">
    <source>
        <dbReference type="Proteomes" id="UP000317593"/>
    </source>
</evidence>
<dbReference type="PANTHER" id="PTHR14859:SF1">
    <property type="entry name" value="PGAP2-INTERACTING PROTEIN"/>
    <property type="match status" value="1"/>
</dbReference>
<gene>
    <name evidence="2" type="ORF">SAMN06265218_10521</name>
</gene>
<sequence length="260" mass="28917">MIGLGILSWSPLCAQDTLTVMSYNIYHGEQPYNEGQNNLQEVADLIKEIQPDFVALQEVDEMTERVAALNQGQPFSLADSLAALTGMHGYFGKAIDYAGGGYGEGLLSKVPLETQKIMLPVPKGGEDRALLFAKVQTSSGHHLIVGGTHLGHQFSENRLAQVVRINDYFSDMDVPILLGGDFNFTPESESYRTMQEQWIDAALLSGVEPGPTISYENPQKRIDYIFLSREFDWEVLDYRTIKVGYSDHMPVVATIVMHAR</sequence>
<keyword evidence="2" id="KW-0255">Endonuclease</keyword>
<dbReference type="PANTHER" id="PTHR14859">
    <property type="entry name" value="CALCOFLUOR WHITE HYPERSENSITIVE PROTEIN PRECURSOR"/>
    <property type="match status" value="1"/>
</dbReference>
<evidence type="ECO:0000259" key="1">
    <source>
        <dbReference type="Pfam" id="PF03372"/>
    </source>
</evidence>
<dbReference type="OrthoDB" id="5447300at2"/>
<evidence type="ECO:0000313" key="2">
    <source>
        <dbReference type="EMBL" id="SMO54392.1"/>
    </source>
</evidence>
<dbReference type="GO" id="GO:0006506">
    <property type="term" value="P:GPI anchor biosynthetic process"/>
    <property type="evidence" value="ECO:0007669"/>
    <property type="project" value="TreeGrafter"/>
</dbReference>
<name>A0A521C4L8_9BACT</name>
<dbReference type="GO" id="GO:0004519">
    <property type="term" value="F:endonuclease activity"/>
    <property type="evidence" value="ECO:0007669"/>
    <property type="project" value="UniProtKB-KW"/>
</dbReference>
<keyword evidence="2" id="KW-0269">Exonuclease</keyword>
<dbReference type="InterPro" id="IPR005135">
    <property type="entry name" value="Endo/exonuclease/phosphatase"/>
</dbReference>
<dbReference type="InterPro" id="IPR051916">
    <property type="entry name" value="GPI-anchor_lipid_remodeler"/>
</dbReference>